<sequence length="610" mass="72459">DRIYHLQLSLCSQVRLKMCDESESKSKFLAEKKSLKIAEERFNDIKDLKDLEDLRTKGLNVIEYSRNFLKEIEDLILLNGSRSKKLLNENINIDDKVSKNGKDVNKDCKYRPNEFQTFIDESINFKNIKNKLFEFDLYIYYTIKEDYLTKDRMVINDKEIIRLMNEIKSMIDEFKNSIKEWRVEVKPKNLWKKFRNKAMCLTSFLQIPQQKYDFKITEGELSGGRLVRGSNEHIVQRNYREQKVAEKTTDKPLHELKKEIYFMRNLRECSNILEFHGYCRRSNDLSVISEWADYNLQTYLNDHVLNPSEKLSIARGIASALDFCHEKKILHHDIRTFALVMWAILYQQMPFITLTSKEEIRRQILDKNRPELATVDGILVEYQKIIEKSWSHEPSARQNMKTILEHLNRLDLENFSDFSDQDADDYFDFNSTNIDPTTATILKSKEFEMCHRYSQYPSKSKEIEQGIEYHKDKKYEDSWNIFKEYCHLKPKDPHANFWVGFYYLKGHYVKKDIQEGLKYLKKASELQHPDAQYWYSLTLLNNSIEFENDGYETAMKYLRISALTNYKALEVLGRIVQTGIYGRKANYLVGKAMIDEAQNMKMINKKFSTT</sequence>
<dbReference type="PROSITE" id="PS50011">
    <property type="entry name" value="PROTEIN_KINASE_DOM"/>
    <property type="match status" value="1"/>
</dbReference>
<dbReference type="Pfam" id="PF08238">
    <property type="entry name" value="Sel1"/>
    <property type="match status" value="1"/>
</dbReference>
<keyword evidence="1" id="KW-0547">Nucleotide-binding</keyword>
<evidence type="ECO:0000259" key="3">
    <source>
        <dbReference type="PROSITE" id="PS50011"/>
    </source>
</evidence>
<reference evidence="4 5" key="1">
    <citation type="submission" date="2021-06" db="EMBL/GenBank/DDBJ databases">
        <authorList>
            <person name="Kallberg Y."/>
            <person name="Tangrot J."/>
            <person name="Rosling A."/>
        </authorList>
    </citation>
    <scope>NUCLEOTIDE SEQUENCE [LARGE SCALE GENOMIC DNA]</scope>
    <source>
        <strain evidence="4 5">120-4 pot B 10/14</strain>
    </source>
</reference>
<dbReference type="InterPro" id="IPR006597">
    <property type="entry name" value="Sel1-like"/>
</dbReference>
<feature type="domain" description="Protein kinase" evidence="3">
    <location>
        <begin position="212"/>
        <end position="497"/>
    </location>
</feature>
<dbReference type="SUPFAM" id="SSF81901">
    <property type="entry name" value="HCP-like"/>
    <property type="match status" value="1"/>
</dbReference>
<keyword evidence="5" id="KW-1185">Reference proteome</keyword>
<comment type="caution">
    <text evidence="4">The sequence shown here is derived from an EMBL/GenBank/DDBJ whole genome shotgun (WGS) entry which is preliminary data.</text>
</comment>
<dbReference type="InterPro" id="IPR001245">
    <property type="entry name" value="Ser-Thr/Tyr_kinase_cat_dom"/>
</dbReference>
<dbReference type="SMART" id="SM00671">
    <property type="entry name" value="SEL1"/>
    <property type="match status" value="1"/>
</dbReference>
<dbReference type="Gene3D" id="1.10.510.10">
    <property type="entry name" value="Transferase(Phosphotransferase) domain 1"/>
    <property type="match status" value="2"/>
</dbReference>
<evidence type="ECO:0000256" key="1">
    <source>
        <dbReference type="ARBA" id="ARBA00022741"/>
    </source>
</evidence>
<dbReference type="InterPro" id="IPR011009">
    <property type="entry name" value="Kinase-like_dom_sf"/>
</dbReference>
<protein>
    <submittedName>
        <fullName evidence="4">40275_t:CDS:1</fullName>
    </submittedName>
</protein>
<feature type="non-terminal residue" evidence="4">
    <location>
        <position position="1"/>
    </location>
</feature>
<dbReference type="InterPro" id="IPR000719">
    <property type="entry name" value="Prot_kinase_dom"/>
</dbReference>
<keyword evidence="2" id="KW-0067">ATP-binding</keyword>
<evidence type="ECO:0000313" key="4">
    <source>
        <dbReference type="EMBL" id="CAG8816861.1"/>
    </source>
</evidence>
<dbReference type="Pfam" id="PF07714">
    <property type="entry name" value="PK_Tyr_Ser-Thr"/>
    <property type="match status" value="1"/>
</dbReference>
<dbReference type="InterPro" id="IPR011990">
    <property type="entry name" value="TPR-like_helical_dom_sf"/>
</dbReference>
<accession>A0ABN7W4U5</accession>
<dbReference type="InterPro" id="IPR051681">
    <property type="entry name" value="Ser/Thr_Kinases-Pseudokinases"/>
</dbReference>
<evidence type="ECO:0000256" key="2">
    <source>
        <dbReference type="ARBA" id="ARBA00022840"/>
    </source>
</evidence>
<proteinExistence type="predicted"/>
<dbReference type="PANTHER" id="PTHR44329">
    <property type="entry name" value="SERINE/THREONINE-PROTEIN KINASE TNNI3K-RELATED"/>
    <property type="match status" value="1"/>
</dbReference>
<dbReference type="PANTHER" id="PTHR44329:SF298">
    <property type="entry name" value="MIXED LINEAGE KINASE DOMAIN-LIKE PROTEIN"/>
    <property type="match status" value="1"/>
</dbReference>
<evidence type="ECO:0000313" key="5">
    <source>
        <dbReference type="Proteomes" id="UP000789901"/>
    </source>
</evidence>
<dbReference type="SUPFAM" id="SSF56112">
    <property type="entry name" value="Protein kinase-like (PK-like)"/>
    <property type="match status" value="1"/>
</dbReference>
<organism evidence="4 5">
    <name type="scientific">Gigaspora margarita</name>
    <dbReference type="NCBI Taxonomy" id="4874"/>
    <lineage>
        <taxon>Eukaryota</taxon>
        <taxon>Fungi</taxon>
        <taxon>Fungi incertae sedis</taxon>
        <taxon>Mucoromycota</taxon>
        <taxon>Glomeromycotina</taxon>
        <taxon>Glomeromycetes</taxon>
        <taxon>Diversisporales</taxon>
        <taxon>Gigasporaceae</taxon>
        <taxon>Gigaspora</taxon>
    </lineage>
</organism>
<name>A0ABN7W4U5_GIGMA</name>
<dbReference type="Proteomes" id="UP000789901">
    <property type="component" value="Unassembled WGS sequence"/>
</dbReference>
<gene>
    <name evidence="4" type="ORF">GMARGA_LOCUS26654</name>
</gene>
<dbReference type="EMBL" id="CAJVQB010031418">
    <property type="protein sequence ID" value="CAG8816861.1"/>
    <property type="molecule type" value="Genomic_DNA"/>
</dbReference>
<dbReference type="Gene3D" id="1.25.40.10">
    <property type="entry name" value="Tetratricopeptide repeat domain"/>
    <property type="match status" value="1"/>
</dbReference>